<evidence type="ECO:0000313" key="2">
    <source>
        <dbReference type="Proteomes" id="UP000276133"/>
    </source>
</evidence>
<dbReference type="AlphaFoldDB" id="A0A3M7QH67"/>
<keyword evidence="2" id="KW-1185">Reference proteome</keyword>
<comment type="caution">
    <text evidence="1">The sequence shown here is derived from an EMBL/GenBank/DDBJ whole genome shotgun (WGS) entry which is preliminary data.</text>
</comment>
<protein>
    <submittedName>
        <fullName evidence="1">Uncharacterized protein</fullName>
    </submittedName>
</protein>
<name>A0A3M7QH67_BRAPC</name>
<reference evidence="1 2" key="1">
    <citation type="journal article" date="2018" name="Sci. Rep.">
        <title>Genomic signatures of local adaptation to the degree of environmental predictability in rotifers.</title>
        <authorList>
            <person name="Franch-Gras L."/>
            <person name="Hahn C."/>
            <person name="Garcia-Roger E.M."/>
            <person name="Carmona M.J."/>
            <person name="Serra M."/>
            <person name="Gomez A."/>
        </authorList>
    </citation>
    <scope>NUCLEOTIDE SEQUENCE [LARGE SCALE GENOMIC DNA]</scope>
    <source>
        <strain evidence="1">HYR1</strain>
    </source>
</reference>
<proteinExistence type="predicted"/>
<accession>A0A3M7QH67</accession>
<gene>
    <name evidence="1" type="ORF">BpHYR1_014356</name>
</gene>
<dbReference type="Proteomes" id="UP000276133">
    <property type="component" value="Unassembled WGS sequence"/>
</dbReference>
<organism evidence="1 2">
    <name type="scientific">Brachionus plicatilis</name>
    <name type="common">Marine rotifer</name>
    <name type="synonym">Brachionus muelleri</name>
    <dbReference type="NCBI Taxonomy" id="10195"/>
    <lineage>
        <taxon>Eukaryota</taxon>
        <taxon>Metazoa</taxon>
        <taxon>Spiralia</taxon>
        <taxon>Gnathifera</taxon>
        <taxon>Rotifera</taxon>
        <taxon>Eurotatoria</taxon>
        <taxon>Monogononta</taxon>
        <taxon>Pseudotrocha</taxon>
        <taxon>Ploima</taxon>
        <taxon>Brachionidae</taxon>
        <taxon>Brachionus</taxon>
    </lineage>
</organism>
<dbReference type="EMBL" id="REGN01006157">
    <property type="protein sequence ID" value="RNA10582.1"/>
    <property type="molecule type" value="Genomic_DNA"/>
</dbReference>
<evidence type="ECO:0000313" key="1">
    <source>
        <dbReference type="EMBL" id="RNA10582.1"/>
    </source>
</evidence>
<sequence length="72" mass="8092">MLSKMILNTANCEFCTNLTESFCLSHNLDNSICILILSLKLIHLIILCKFYRAYLGGPGRSPGLGIRVLEKY</sequence>